<dbReference type="Pfam" id="PF02909">
    <property type="entry name" value="TetR_C_1"/>
    <property type="match status" value="1"/>
</dbReference>
<dbReference type="SUPFAM" id="SSF48498">
    <property type="entry name" value="Tetracyclin repressor-like, C-terminal domain"/>
    <property type="match status" value="1"/>
</dbReference>
<feature type="DNA-binding region" description="H-T-H motif" evidence="4">
    <location>
        <begin position="44"/>
        <end position="63"/>
    </location>
</feature>
<reference evidence="7" key="1">
    <citation type="journal article" date="2019" name="Int. J. Syst. Evol. Microbiol.">
        <title>The Global Catalogue of Microorganisms (GCM) 10K type strain sequencing project: providing services to taxonomists for standard genome sequencing and annotation.</title>
        <authorList>
            <consortium name="The Broad Institute Genomics Platform"/>
            <consortium name="The Broad Institute Genome Sequencing Center for Infectious Disease"/>
            <person name="Wu L."/>
            <person name="Ma J."/>
        </authorList>
    </citation>
    <scope>NUCLEOTIDE SEQUENCE [LARGE SCALE GENOMIC DNA]</scope>
    <source>
        <strain evidence="7">JCM 17983</strain>
    </source>
</reference>
<accession>A0ABP9DX17</accession>
<dbReference type="EMBL" id="BAABHQ010000001">
    <property type="protein sequence ID" value="GAA4862630.1"/>
    <property type="molecule type" value="Genomic_DNA"/>
</dbReference>
<dbReference type="PROSITE" id="PS50977">
    <property type="entry name" value="HTH_TETR_2"/>
    <property type="match status" value="1"/>
</dbReference>
<evidence type="ECO:0000259" key="5">
    <source>
        <dbReference type="PROSITE" id="PS50977"/>
    </source>
</evidence>
<dbReference type="Gene3D" id="1.10.357.10">
    <property type="entry name" value="Tetracycline Repressor, domain 2"/>
    <property type="match status" value="1"/>
</dbReference>
<dbReference type="SUPFAM" id="SSF46689">
    <property type="entry name" value="Homeodomain-like"/>
    <property type="match status" value="1"/>
</dbReference>
<feature type="domain" description="HTH tetR-type" evidence="5">
    <location>
        <begin position="21"/>
        <end position="81"/>
    </location>
</feature>
<evidence type="ECO:0000256" key="4">
    <source>
        <dbReference type="PROSITE-ProRule" id="PRU00335"/>
    </source>
</evidence>
<evidence type="ECO:0000256" key="1">
    <source>
        <dbReference type="ARBA" id="ARBA00023015"/>
    </source>
</evidence>
<dbReference type="PANTHER" id="PTHR30055:SF151">
    <property type="entry name" value="TRANSCRIPTIONAL REGULATORY PROTEIN"/>
    <property type="match status" value="1"/>
</dbReference>
<keyword evidence="3" id="KW-0804">Transcription</keyword>
<gene>
    <name evidence="6" type="ORF">GCM10023203_07860</name>
</gene>
<protein>
    <recommendedName>
        <fullName evidence="5">HTH tetR-type domain-containing protein</fullName>
    </recommendedName>
</protein>
<proteinExistence type="predicted"/>
<dbReference type="InterPro" id="IPR036271">
    <property type="entry name" value="Tet_transcr_reg_TetR-rel_C_sf"/>
</dbReference>
<dbReference type="Gene3D" id="1.10.10.60">
    <property type="entry name" value="Homeodomain-like"/>
    <property type="match status" value="1"/>
</dbReference>
<organism evidence="6 7">
    <name type="scientific">Actinomycetospora straminea</name>
    <dbReference type="NCBI Taxonomy" id="663607"/>
    <lineage>
        <taxon>Bacteria</taxon>
        <taxon>Bacillati</taxon>
        <taxon>Actinomycetota</taxon>
        <taxon>Actinomycetes</taxon>
        <taxon>Pseudonocardiales</taxon>
        <taxon>Pseudonocardiaceae</taxon>
        <taxon>Actinomycetospora</taxon>
    </lineage>
</organism>
<dbReference type="InterPro" id="IPR050109">
    <property type="entry name" value="HTH-type_TetR-like_transc_reg"/>
</dbReference>
<evidence type="ECO:0000313" key="6">
    <source>
        <dbReference type="EMBL" id="GAA4862630.1"/>
    </source>
</evidence>
<dbReference type="Pfam" id="PF00440">
    <property type="entry name" value="TetR_N"/>
    <property type="match status" value="1"/>
</dbReference>
<dbReference type="InterPro" id="IPR009057">
    <property type="entry name" value="Homeodomain-like_sf"/>
</dbReference>
<keyword evidence="2 4" id="KW-0238">DNA-binding</keyword>
<evidence type="ECO:0000256" key="3">
    <source>
        <dbReference type="ARBA" id="ARBA00023163"/>
    </source>
</evidence>
<evidence type="ECO:0000313" key="7">
    <source>
        <dbReference type="Proteomes" id="UP001500457"/>
    </source>
</evidence>
<dbReference type="Proteomes" id="UP001500457">
    <property type="component" value="Unassembled WGS sequence"/>
</dbReference>
<comment type="caution">
    <text evidence="6">The sequence shown here is derived from an EMBL/GenBank/DDBJ whole genome shotgun (WGS) entry which is preliminary data.</text>
</comment>
<keyword evidence="7" id="KW-1185">Reference proteome</keyword>
<dbReference type="InterPro" id="IPR001647">
    <property type="entry name" value="HTH_TetR"/>
</dbReference>
<keyword evidence="1" id="KW-0805">Transcription regulation</keyword>
<dbReference type="RefSeq" id="WP_274232697.1">
    <property type="nucleotide sequence ID" value="NZ_BAABHQ010000001.1"/>
</dbReference>
<dbReference type="PANTHER" id="PTHR30055">
    <property type="entry name" value="HTH-TYPE TRANSCRIPTIONAL REGULATOR RUTR"/>
    <property type="match status" value="1"/>
</dbReference>
<evidence type="ECO:0000256" key="2">
    <source>
        <dbReference type="ARBA" id="ARBA00023125"/>
    </source>
</evidence>
<sequence>MPDAVPDPLWAPPVPSTARRPLTRAAIVDAAVALADAEGLEAVSMPRLARTLGAAPMSLYRHVPHKDALVDLMLDAAIGPAPEGAATGTWRDRLAAWARANRAVFVDHPWTLPLVSGARRMGPAECAWAEAALRAGVDAGLSVTEALGVLHVVNSYVRGASAPLGDRAPRPVDLRRRAEDFPLLVGLLETPPEEAPAEDPFETGLARVLDGVGAELDGRTTTTA</sequence>
<dbReference type="InterPro" id="IPR004111">
    <property type="entry name" value="Repressor_TetR_C"/>
</dbReference>
<name>A0ABP9DX17_9PSEU</name>